<evidence type="ECO:0000313" key="2">
    <source>
        <dbReference type="Proteomes" id="UP000268007"/>
    </source>
</evidence>
<sequence>MIYSAKILIIQSRVKTGTEDMRIRRQFEFGLESRSQSQESRESTKKN</sequence>
<proteinExistence type="predicted"/>
<keyword evidence="2" id="KW-1185">Reference proteome</keyword>
<dbReference type="EMBL" id="RBKU01000001">
    <property type="protein sequence ID" value="RKR85383.1"/>
    <property type="molecule type" value="Genomic_DNA"/>
</dbReference>
<reference evidence="1 2" key="1">
    <citation type="submission" date="2018-10" db="EMBL/GenBank/DDBJ databases">
        <title>Genomic Encyclopedia of Archaeal and Bacterial Type Strains, Phase II (KMG-II): from individual species to whole genera.</title>
        <authorList>
            <person name="Goeker M."/>
        </authorList>
    </citation>
    <scope>NUCLEOTIDE SEQUENCE [LARGE SCALE GENOMIC DNA]</scope>
    <source>
        <strain evidence="1 2">DSM 18602</strain>
    </source>
</reference>
<organism evidence="1 2">
    <name type="scientific">Mucilaginibacter gracilis</name>
    <dbReference type="NCBI Taxonomy" id="423350"/>
    <lineage>
        <taxon>Bacteria</taxon>
        <taxon>Pseudomonadati</taxon>
        <taxon>Bacteroidota</taxon>
        <taxon>Sphingobacteriia</taxon>
        <taxon>Sphingobacteriales</taxon>
        <taxon>Sphingobacteriaceae</taxon>
        <taxon>Mucilaginibacter</taxon>
    </lineage>
</organism>
<dbReference type="Proteomes" id="UP000268007">
    <property type="component" value="Unassembled WGS sequence"/>
</dbReference>
<accession>A0A495J9B9</accession>
<evidence type="ECO:0000313" key="1">
    <source>
        <dbReference type="EMBL" id="RKR85383.1"/>
    </source>
</evidence>
<protein>
    <submittedName>
        <fullName evidence="1">Uncharacterized protein</fullName>
    </submittedName>
</protein>
<name>A0A495J9B9_9SPHI</name>
<comment type="caution">
    <text evidence="1">The sequence shown here is derived from an EMBL/GenBank/DDBJ whole genome shotgun (WGS) entry which is preliminary data.</text>
</comment>
<gene>
    <name evidence="1" type="ORF">BDD43_5652</name>
</gene>
<dbReference type="AlphaFoldDB" id="A0A495J9B9"/>